<feature type="transmembrane region" description="Helical" evidence="1">
    <location>
        <begin position="57"/>
        <end position="77"/>
    </location>
</feature>
<reference evidence="3 4" key="1">
    <citation type="submission" date="2023-03" db="EMBL/GenBank/DDBJ databases">
        <title>Bacillus Genome Sequencing.</title>
        <authorList>
            <person name="Dunlap C."/>
        </authorList>
    </citation>
    <scope>NUCLEOTIDE SEQUENCE [LARGE SCALE GENOMIC DNA]</scope>
    <source>
        <strain evidence="3 4">B-23453</strain>
    </source>
</reference>
<feature type="domain" description="CAAX prenyl protease 2/Lysostaphin resistance protein A-like" evidence="2">
    <location>
        <begin position="101"/>
        <end position="183"/>
    </location>
</feature>
<sequence>MKKKKSQSEIIQQLTDRELNFHLIYTQFALLTISVISGIFLFKDLSTFFELIRFDSSIYSMGISSGAAVVLLDMLLMKWVPGHYYHDGGINERIFKRRSFSGIFFLTLLIAFSEEILFRGIIQTHFGWIAASLIFAIVHIRYWGHWFLIVNILILSFWIGGIYEYSHHNLLTVIVMHFVIDFFSGLLIKYKRDR</sequence>
<proteinExistence type="predicted"/>
<keyword evidence="1" id="KW-1133">Transmembrane helix</keyword>
<dbReference type="Pfam" id="PF02517">
    <property type="entry name" value="Rce1-like"/>
    <property type="match status" value="1"/>
</dbReference>
<organism evidence="3 4">
    <name type="scientific">Heyndrickxia acidicola</name>
    <dbReference type="NCBI Taxonomy" id="209389"/>
    <lineage>
        <taxon>Bacteria</taxon>
        <taxon>Bacillati</taxon>
        <taxon>Bacillota</taxon>
        <taxon>Bacilli</taxon>
        <taxon>Bacillales</taxon>
        <taxon>Bacillaceae</taxon>
        <taxon>Heyndrickxia</taxon>
    </lineage>
</organism>
<dbReference type="Proteomes" id="UP001341444">
    <property type="component" value="Unassembled WGS sequence"/>
</dbReference>
<accession>A0ABU6MJP9</accession>
<feature type="transmembrane region" description="Helical" evidence="1">
    <location>
        <begin position="21"/>
        <end position="42"/>
    </location>
</feature>
<dbReference type="InterPro" id="IPR003675">
    <property type="entry name" value="Rce1/LyrA-like_dom"/>
</dbReference>
<evidence type="ECO:0000313" key="4">
    <source>
        <dbReference type="Proteomes" id="UP001341444"/>
    </source>
</evidence>
<feature type="transmembrane region" description="Helical" evidence="1">
    <location>
        <begin position="169"/>
        <end position="188"/>
    </location>
</feature>
<feature type="transmembrane region" description="Helical" evidence="1">
    <location>
        <begin position="145"/>
        <end position="163"/>
    </location>
</feature>
<dbReference type="EMBL" id="JARMAB010000027">
    <property type="protein sequence ID" value="MED1204908.1"/>
    <property type="molecule type" value="Genomic_DNA"/>
</dbReference>
<dbReference type="RefSeq" id="WP_066262584.1">
    <property type="nucleotide sequence ID" value="NZ_JARMAB010000027.1"/>
</dbReference>
<gene>
    <name evidence="3" type="ORF">P4T90_17830</name>
</gene>
<evidence type="ECO:0000256" key="1">
    <source>
        <dbReference type="SAM" id="Phobius"/>
    </source>
</evidence>
<feature type="transmembrane region" description="Helical" evidence="1">
    <location>
        <begin position="120"/>
        <end position="138"/>
    </location>
</feature>
<comment type="caution">
    <text evidence="3">The sequence shown here is derived from an EMBL/GenBank/DDBJ whole genome shotgun (WGS) entry which is preliminary data.</text>
</comment>
<evidence type="ECO:0000259" key="2">
    <source>
        <dbReference type="Pfam" id="PF02517"/>
    </source>
</evidence>
<name>A0ABU6MJP9_9BACI</name>
<keyword evidence="1" id="KW-0812">Transmembrane</keyword>
<keyword evidence="1" id="KW-0472">Membrane</keyword>
<feature type="transmembrane region" description="Helical" evidence="1">
    <location>
        <begin position="98"/>
        <end position="114"/>
    </location>
</feature>
<protein>
    <submittedName>
        <fullName evidence="3">Type II CAAX endopeptidase family protein</fullName>
    </submittedName>
</protein>
<keyword evidence="4" id="KW-1185">Reference proteome</keyword>
<evidence type="ECO:0000313" key="3">
    <source>
        <dbReference type="EMBL" id="MED1204908.1"/>
    </source>
</evidence>